<evidence type="ECO:0000313" key="2">
    <source>
        <dbReference type="EMBL" id="SFI19086.1"/>
    </source>
</evidence>
<organism evidence="2 3">
    <name type="scientific">Microbacterium saccharophilum</name>
    <dbReference type="NCBI Taxonomy" id="1213358"/>
    <lineage>
        <taxon>Bacteria</taxon>
        <taxon>Bacillati</taxon>
        <taxon>Actinomycetota</taxon>
        <taxon>Actinomycetes</taxon>
        <taxon>Micrococcales</taxon>
        <taxon>Microbacteriaceae</taxon>
        <taxon>Microbacterium</taxon>
    </lineage>
</organism>
<evidence type="ECO:0000256" key="1">
    <source>
        <dbReference type="SAM" id="MobiDB-lite"/>
    </source>
</evidence>
<reference evidence="2 3" key="1">
    <citation type="submission" date="2016-10" db="EMBL/GenBank/DDBJ databases">
        <authorList>
            <person name="Varghese N."/>
            <person name="Submissions S."/>
        </authorList>
    </citation>
    <scope>NUCLEOTIDE SEQUENCE [LARGE SCALE GENOMIC DNA]</scope>
    <source>
        <strain evidence="2 3">UNC380MFSha3.1</strain>
    </source>
</reference>
<dbReference type="EMBL" id="FOQZ01000001">
    <property type="protein sequence ID" value="SFI19086.1"/>
    <property type="molecule type" value="Genomic_DNA"/>
</dbReference>
<dbReference type="RefSeq" id="WP_051526105.1">
    <property type="nucleotide sequence ID" value="NZ_FOQZ01000001.1"/>
</dbReference>
<dbReference type="Proteomes" id="UP000198702">
    <property type="component" value="Unassembled WGS sequence"/>
</dbReference>
<name>A0A7Z7CXE2_9MICO</name>
<proteinExistence type="predicted"/>
<accession>A0A7Z7CXE2</accession>
<sequence length="83" mass="8684">MSDTDGMTDEEKRRDQLLRAEGSTERDAAPRIEVSEHDGNTRIDIAEDAVVRPGPGPGVAGADDDEAAETVESGAAGEPPDAH</sequence>
<dbReference type="AlphaFoldDB" id="A0A7Z7CXE2"/>
<evidence type="ECO:0008006" key="4">
    <source>
        <dbReference type="Google" id="ProtNLM"/>
    </source>
</evidence>
<protein>
    <recommendedName>
        <fullName evidence="4">Multidrug transporter</fullName>
    </recommendedName>
</protein>
<feature type="compositionally biased region" description="Basic and acidic residues" evidence="1">
    <location>
        <begin position="9"/>
        <end position="45"/>
    </location>
</feature>
<gene>
    <name evidence="2" type="ORF">SAMN04487751_0241</name>
</gene>
<comment type="caution">
    <text evidence="2">The sequence shown here is derived from an EMBL/GenBank/DDBJ whole genome shotgun (WGS) entry which is preliminary data.</text>
</comment>
<evidence type="ECO:0000313" key="3">
    <source>
        <dbReference type="Proteomes" id="UP000198702"/>
    </source>
</evidence>
<feature type="region of interest" description="Disordered" evidence="1">
    <location>
        <begin position="1"/>
        <end position="83"/>
    </location>
</feature>